<dbReference type="InterPro" id="IPR035986">
    <property type="entry name" value="PKD_dom_sf"/>
</dbReference>
<dbReference type="Proteomes" id="UP000293912">
    <property type="component" value="Chromosome"/>
</dbReference>
<evidence type="ECO:0000256" key="1">
    <source>
        <dbReference type="SAM" id="MobiDB-lite"/>
    </source>
</evidence>
<dbReference type="PROSITE" id="PS50093">
    <property type="entry name" value="PKD"/>
    <property type="match status" value="1"/>
</dbReference>
<dbReference type="InterPro" id="IPR000601">
    <property type="entry name" value="PKD_dom"/>
</dbReference>
<organism evidence="4 5">
    <name type="scientific">Hydrogenophaga pseudoflava</name>
    <name type="common">Pseudomonas carboxydoflava</name>
    <dbReference type="NCBI Taxonomy" id="47421"/>
    <lineage>
        <taxon>Bacteria</taxon>
        <taxon>Pseudomonadati</taxon>
        <taxon>Pseudomonadota</taxon>
        <taxon>Betaproteobacteria</taxon>
        <taxon>Burkholderiales</taxon>
        <taxon>Comamonadaceae</taxon>
        <taxon>Hydrogenophaga</taxon>
    </lineage>
</organism>
<keyword evidence="5" id="KW-1185">Reference proteome</keyword>
<dbReference type="Pfam" id="PF18911">
    <property type="entry name" value="PKD_4"/>
    <property type="match status" value="1"/>
</dbReference>
<dbReference type="CDD" id="cd00146">
    <property type="entry name" value="PKD"/>
    <property type="match status" value="1"/>
</dbReference>
<evidence type="ECO:0000313" key="4">
    <source>
        <dbReference type="EMBL" id="QBM30093.1"/>
    </source>
</evidence>
<dbReference type="SUPFAM" id="SSF49299">
    <property type="entry name" value="PKD domain"/>
    <property type="match status" value="1"/>
</dbReference>
<dbReference type="AlphaFoldDB" id="A0A4V1AC36"/>
<sequence precursor="true">MTTFRNLTFSKFLLASFTALALTGCLPVPIYDVTPSTARAGTELTFDASGSVVSNMPEGNVAVGWSWSFGDGSTAKGETVTHTYDKAGIYTIKLTVTDSAGREASVEDQLEVKEALVIVDTTSDDEDTSSPPPITSTTTQ</sequence>
<proteinExistence type="predicted"/>
<evidence type="ECO:0000313" key="5">
    <source>
        <dbReference type="Proteomes" id="UP000293912"/>
    </source>
</evidence>
<feature type="signal peptide" evidence="2">
    <location>
        <begin position="1"/>
        <end position="21"/>
    </location>
</feature>
<name>A0A4V1AC36_HYDPS</name>
<feature type="chain" id="PRO_5020818951" evidence="2">
    <location>
        <begin position="22"/>
        <end position="140"/>
    </location>
</feature>
<evidence type="ECO:0000259" key="3">
    <source>
        <dbReference type="PROSITE" id="PS50093"/>
    </source>
</evidence>
<feature type="region of interest" description="Disordered" evidence="1">
    <location>
        <begin position="120"/>
        <end position="140"/>
    </location>
</feature>
<accession>A0A4V1AC36</accession>
<feature type="domain" description="PKD" evidence="3">
    <location>
        <begin position="59"/>
        <end position="119"/>
    </location>
</feature>
<dbReference type="InterPro" id="IPR013783">
    <property type="entry name" value="Ig-like_fold"/>
</dbReference>
<dbReference type="KEGG" id="hpse:HPF_20540"/>
<dbReference type="RefSeq" id="WP_079366668.1">
    <property type="nucleotide sequence ID" value="NZ_CP037867.1"/>
</dbReference>
<gene>
    <name evidence="4" type="ORF">HPF_20540</name>
</gene>
<keyword evidence="2" id="KW-0732">Signal</keyword>
<dbReference type="Gene3D" id="2.60.40.10">
    <property type="entry name" value="Immunoglobulins"/>
    <property type="match status" value="1"/>
</dbReference>
<evidence type="ECO:0000256" key="2">
    <source>
        <dbReference type="SAM" id="SignalP"/>
    </source>
</evidence>
<dbReference type="SMART" id="SM00089">
    <property type="entry name" value="PKD"/>
    <property type="match status" value="1"/>
</dbReference>
<dbReference type="InterPro" id="IPR022409">
    <property type="entry name" value="PKD/Chitinase_dom"/>
</dbReference>
<dbReference type="PROSITE" id="PS51257">
    <property type="entry name" value="PROKAR_LIPOPROTEIN"/>
    <property type="match status" value="1"/>
</dbReference>
<reference evidence="4 5" key="1">
    <citation type="submission" date="2019-03" db="EMBL/GenBank/DDBJ databases">
        <authorList>
            <person name="Sebastian G."/>
            <person name="Baumann P."/>
            <person name="Ruckert C."/>
            <person name="Kalinowski J."/>
            <person name="Nebel B."/>
            <person name="Takors R."/>
            <person name="Blombach B."/>
        </authorList>
    </citation>
    <scope>NUCLEOTIDE SEQUENCE [LARGE SCALE GENOMIC DNA]</scope>
    <source>
        <strain evidence="4 5">DSM 1084</strain>
    </source>
</reference>
<dbReference type="EMBL" id="CP037867">
    <property type="protein sequence ID" value="QBM30093.1"/>
    <property type="molecule type" value="Genomic_DNA"/>
</dbReference>
<protein>
    <submittedName>
        <fullName evidence="4">PKD domain protein</fullName>
    </submittedName>
</protein>